<dbReference type="GO" id="GO:0001508">
    <property type="term" value="P:action potential"/>
    <property type="evidence" value="ECO:0007669"/>
    <property type="project" value="TreeGrafter"/>
</dbReference>
<dbReference type="GO" id="GO:0005249">
    <property type="term" value="F:voltage-gated potassium channel activity"/>
    <property type="evidence" value="ECO:0007669"/>
    <property type="project" value="InterPro"/>
</dbReference>
<feature type="transmembrane region" description="Helical" evidence="11">
    <location>
        <begin position="84"/>
        <end position="105"/>
    </location>
</feature>
<evidence type="ECO:0000256" key="10">
    <source>
        <dbReference type="ARBA" id="ARBA00023303"/>
    </source>
</evidence>
<evidence type="ECO:0000256" key="4">
    <source>
        <dbReference type="ARBA" id="ARBA00022692"/>
    </source>
</evidence>
<reference evidence="13" key="1">
    <citation type="journal article" date="2012" name="PLoS ONE">
        <title>Gene sets for utilization of primary and secondary nutrition supplies in the distal gut of endangered iberian lynx.</title>
        <authorList>
            <person name="Alcaide M."/>
            <person name="Messina E."/>
            <person name="Richter M."/>
            <person name="Bargiela R."/>
            <person name="Peplies J."/>
            <person name="Huws S.A."/>
            <person name="Newbold C.J."/>
            <person name="Golyshin P.N."/>
            <person name="Simon M.A."/>
            <person name="Lopez G."/>
            <person name="Yakimov M.M."/>
            <person name="Ferrer M."/>
        </authorList>
    </citation>
    <scope>NUCLEOTIDE SEQUENCE</scope>
</reference>
<organism evidence="13">
    <name type="scientific">gut metagenome</name>
    <dbReference type="NCBI Taxonomy" id="749906"/>
    <lineage>
        <taxon>unclassified sequences</taxon>
        <taxon>metagenomes</taxon>
        <taxon>organismal metagenomes</taxon>
    </lineage>
</organism>
<evidence type="ECO:0000313" key="13">
    <source>
        <dbReference type="EMBL" id="EJX02705.1"/>
    </source>
</evidence>
<dbReference type="GO" id="GO:0008076">
    <property type="term" value="C:voltage-gated potassium channel complex"/>
    <property type="evidence" value="ECO:0007669"/>
    <property type="project" value="InterPro"/>
</dbReference>
<keyword evidence="4 11" id="KW-0812">Transmembrane</keyword>
<gene>
    <name evidence="13" type="ORF">EVA_09162</name>
</gene>
<comment type="subcellular location">
    <subcellularLocation>
        <location evidence="1">Membrane</location>
        <topology evidence="1">Multi-pass membrane protein</topology>
    </subcellularLocation>
</comment>
<comment type="caution">
    <text evidence="13">The sequence shown here is derived from an EMBL/GenBank/DDBJ whole genome shotgun (WGS) entry which is preliminary data.</text>
</comment>
<dbReference type="PANTHER" id="PTHR11537">
    <property type="entry name" value="VOLTAGE-GATED POTASSIUM CHANNEL"/>
    <property type="match status" value="1"/>
</dbReference>
<keyword evidence="10" id="KW-0407">Ion channel</keyword>
<accession>J9GRF6</accession>
<evidence type="ECO:0000256" key="8">
    <source>
        <dbReference type="ARBA" id="ARBA00023065"/>
    </source>
</evidence>
<feature type="transmembrane region" description="Helical" evidence="11">
    <location>
        <begin position="212"/>
        <end position="236"/>
    </location>
</feature>
<feature type="transmembrane region" description="Helical" evidence="11">
    <location>
        <begin position="148"/>
        <end position="168"/>
    </location>
</feature>
<evidence type="ECO:0000259" key="12">
    <source>
        <dbReference type="Pfam" id="PF00520"/>
    </source>
</evidence>
<dbReference type="AlphaFoldDB" id="J9GRF6"/>
<dbReference type="PRINTS" id="PR00169">
    <property type="entry name" value="KCHANNEL"/>
</dbReference>
<keyword evidence="7 11" id="KW-1133">Transmembrane helix</keyword>
<sequence>MRFYMFILRFLKGNFVRYFVLFFIFISIVAVIASSFDEMARYKIPLFGVTYVSSFVFLVEYVARIFSAPALYPNKGILMARFKYVFSFYGFVDFVAVLPCVLAYIYWNTSVVHIIILPYIFIIFKLLRHSKSFRFIGKALSSVKEELVTAYTACFIMVCFSAILMYYIERGAQPDAFRNIGDGLWWAVVTFATVGYGDIYPVTMLGKLLGSIISMIGIAMIAIPTGIISSSFISIIQKKTNQKEENESGDE</sequence>
<keyword evidence="6" id="KW-0630">Potassium</keyword>
<evidence type="ECO:0000256" key="5">
    <source>
        <dbReference type="ARBA" id="ARBA00022826"/>
    </source>
</evidence>
<feature type="transmembrane region" description="Helical" evidence="11">
    <location>
        <begin position="15"/>
        <end position="36"/>
    </location>
</feature>
<dbReference type="Gene3D" id="1.10.287.70">
    <property type="match status" value="1"/>
</dbReference>
<feature type="transmembrane region" description="Helical" evidence="11">
    <location>
        <begin position="42"/>
        <end position="63"/>
    </location>
</feature>
<dbReference type="SUPFAM" id="SSF81324">
    <property type="entry name" value="Voltage-gated potassium channels"/>
    <property type="match status" value="1"/>
</dbReference>
<evidence type="ECO:0000256" key="3">
    <source>
        <dbReference type="ARBA" id="ARBA00022538"/>
    </source>
</evidence>
<dbReference type="FunFam" id="1.10.287.70:FF:000028">
    <property type="entry name" value="potassium voltage-gated channel subfamily D member 3"/>
    <property type="match status" value="1"/>
</dbReference>
<evidence type="ECO:0000256" key="7">
    <source>
        <dbReference type="ARBA" id="ARBA00022989"/>
    </source>
</evidence>
<evidence type="ECO:0000256" key="11">
    <source>
        <dbReference type="SAM" id="Phobius"/>
    </source>
</evidence>
<dbReference type="InterPro" id="IPR028325">
    <property type="entry name" value="VG_K_chnl"/>
</dbReference>
<proteinExistence type="predicted"/>
<protein>
    <submittedName>
        <fullName evidence="13">Cation channel family protein</fullName>
    </submittedName>
</protein>
<keyword evidence="8" id="KW-0406">Ion transport</keyword>
<keyword evidence="9 11" id="KW-0472">Membrane</keyword>
<dbReference type="EMBL" id="AMCI01002433">
    <property type="protein sequence ID" value="EJX02705.1"/>
    <property type="molecule type" value="Genomic_DNA"/>
</dbReference>
<evidence type="ECO:0000256" key="9">
    <source>
        <dbReference type="ARBA" id="ARBA00023136"/>
    </source>
</evidence>
<feature type="domain" description="Ion transport" evidence="12">
    <location>
        <begin position="15"/>
        <end position="237"/>
    </location>
</feature>
<feature type="transmembrane region" description="Helical" evidence="11">
    <location>
        <begin position="111"/>
        <end position="127"/>
    </location>
</feature>
<evidence type="ECO:0000256" key="2">
    <source>
        <dbReference type="ARBA" id="ARBA00022448"/>
    </source>
</evidence>
<name>J9GRF6_9ZZZZ</name>
<keyword evidence="2" id="KW-0813">Transport</keyword>
<keyword evidence="5" id="KW-0631">Potassium channel</keyword>
<feature type="transmembrane region" description="Helical" evidence="11">
    <location>
        <begin position="183"/>
        <end position="200"/>
    </location>
</feature>
<evidence type="ECO:0000256" key="1">
    <source>
        <dbReference type="ARBA" id="ARBA00004141"/>
    </source>
</evidence>
<dbReference type="PANTHER" id="PTHR11537:SF254">
    <property type="entry name" value="POTASSIUM VOLTAGE-GATED CHANNEL PROTEIN SHAB"/>
    <property type="match status" value="1"/>
</dbReference>
<dbReference type="InterPro" id="IPR005821">
    <property type="entry name" value="Ion_trans_dom"/>
</dbReference>
<dbReference type="Pfam" id="PF00520">
    <property type="entry name" value="Ion_trans"/>
    <property type="match status" value="1"/>
</dbReference>
<keyword evidence="3" id="KW-0633">Potassium transport</keyword>
<evidence type="ECO:0000256" key="6">
    <source>
        <dbReference type="ARBA" id="ARBA00022958"/>
    </source>
</evidence>